<feature type="signal peptide" evidence="3">
    <location>
        <begin position="1"/>
        <end position="22"/>
    </location>
</feature>
<protein>
    <submittedName>
        <fullName evidence="6">VCBS repeat-containing protein</fullName>
    </submittedName>
</protein>
<dbReference type="InterPro" id="IPR014756">
    <property type="entry name" value="Ig_E-set"/>
</dbReference>
<dbReference type="SMART" id="SM00089">
    <property type="entry name" value="PKD"/>
    <property type="match status" value="4"/>
</dbReference>
<dbReference type="Pfam" id="PF02494">
    <property type="entry name" value="HYR"/>
    <property type="match status" value="1"/>
</dbReference>
<dbReference type="InterPro" id="IPR013783">
    <property type="entry name" value="Ig-like_fold"/>
</dbReference>
<dbReference type="InterPro" id="IPR007110">
    <property type="entry name" value="Ig-like_dom"/>
</dbReference>
<dbReference type="SUPFAM" id="SSF81296">
    <property type="entry name" value="E set domains"/>
    <property type="match status" value="1"/>
</dbReference>
<dbReference type="InterPro" id="IPR019825">
    <property type="entry name" value="Lectin_legB_Mn/Ca_BS"/>
</dbReference>
<dbReference type="PROSITE" id="PS50825">
    <property type="entry name" value="HYR"/>
    <property type="match status" value="1"/>
</dbReference>
<evidence type="ECO:0000259" key="4">
    <source>
        <dbReference type="PROSITE" id="PS50825"/>
    </source>
</evidence>
<dbReference type="PROSITE" id="PS50835">
    <property type="entry name" value="IG_LIKE"/>
    <property type="match status" value="1"/>
</dbReference>
<sequence>MKKLAYLIIVIFCLGVSGKTVAQCIDKPIINDFSPKTGFIGSTVTITGANFSATPTQNQVFFGATQATVVSSSFGTIEVRVPEGSTTALISVKNQCNLSAYSKTHFNGVFCPTPLTATSYQNTAQELAGIRGAYNMLSQDMDNDGKPEVISATSNGITIAKNNSTPSNINFTANNFSGQFNSLTTADFDGDGFKDIASNGGVFRNTSAGAGNIGLVYVTDSKSVSNYQIGSGDFNNDGKIDIIGEFGGSVWVAFNTSTGPGNINFSARQLVASGIGRCTGIQVADVDGDGKADFLASQGQSNRATSIRNITSNGSTTASFETPEYWASDANPADGFGTFPYRAMIADFDKDGKIDFTSCNYQGNTNTAIWRNISTVGNISFATVVNIDSPAANYRIGVGDVDGDGYPDIVTKSLGINVFSVYRNTTSTAGTPSFAPRFDYTSSNRAEVSGIVIGDLDGDFVPDIATSGISSNTIRFHRNTGGQNDVTPPTVSCKNITVALSPAGTITITPEMIDNGSGDACGIESLVLSQVDFTCADIGENTVTLTATDGAGNQATCTATVNVQPAAIIVAGQSTVCQGETVELNANNGDSYQWKKDGIDLFGAIFQNYVATTSGNYTVVVTNNGGCSGESLPTPVVVNDNPTVDISPSGTAVLCPPNNSTTLTATQSSIYQWIKDGVDIPDATQQTYEATSAGNYSVRVIDLFGCSAISEPTTVSANSAEIEISNNGTNVANGATTVVDGFNLDYGNVLPNNSYDTLITIDNTSSTANNAILDVDIAISGPDAQYLSIVGLTSPVAISPGTQANFTLVFNGPDLRAYNAIVTILSNDCNESSTSINVTAEITCEAASFTSIPENITANNDEDVCGALIDYEVITAGNPTPELTYSFSGATSGNGNGSGTGMLFNVGTTTVTLNLQNACGNETETFDVTVADNQSPNIVLNNITVVLDANGNASITPEMIDNGSSDNCAIDTITISPNLFTCANYGENTVTLTVTDINGNSNTGTAIVTVDDGTMQTSFNQADYINIGNSNYLGNDEYRLTSAVGGQFGAVWYQNKLNLSTDFELDFDVYLGNNDGGADGMAFVLQPLSTNQGSSGGGLGYLGISPSLAVEFDTYSNTSDPGQDHVALMKNGDVNHFSSNNLSGPHVVSNLENGAYHNVKISWIKATNNFTVVFNGNTIINYNSDIVNDIFSGNNGVFWGFTAATGYFNNEHKVKINTVTFKEELNVSANSITAASCPDSSDGAIDINISSANPCTTYSWSNGATTQDITGLNPGDYTVTITNADGTSISETYTVTGDVTSPQFLTTETAIIFLDENGVATYDTNSFNVNTVTDNCAIDRFEFDKTVYNCNEVGFHTINVTAFDTSGNSTIGTINLEVRDEIAPLVQGQDISVTLTANGTVSIVANDVLVSGSDNCGPVTYTISQNTFTATDAINSPVTVQLTATDANGNTTTVPVLVTVIDPVPVVITQDIIVELDANGNVTITPNQIDNGSNSVVGIANLELDNTSFNCSNIGVPVTVTLTATSTLGRTATGTATVTVLDTTAPNVITQNIVVQLDENGNASITPEMINNGSSDNCGIEDISLDITNFSCNNIGNNQVILTVKDINGNLSNSTANVVVEDTISPTIAIQNITVPLNENGIANFTVDMINNGTTDNCAIASLELSETTFACSNLGENTVTFTATDVNGNVSTENVIVTVIDEIAPTVITKNIEVYLDASGNASITPEMVDNGSYDNCTFSLSLDTTTFSCNNTGDNIVSLIAIDASGLQTTQQTTVTVIDSILPTAVSQDVTVQLDENGNASITPEMINNGSSDNCTFTTSLDVLDFTCTNVGENLVTLTVRDASGNTTTSSSTVTVIDSVPAEVITQNINVYLDENGNTSIVVEDINNGSNDACGIETLTLDVTNFSCDTLGENTVTLTATDVNGNISSNTAIVTVIDNIAPTVGTQNISVELDANGNATITPQDVLITSESDIETGEECDVTDAKYHAMYLNGYVKNYNQHKTVASSKKKEIDFSSKGDASRHWGARYIFDADGGKITKNLDGTASVVGTLVNKYDSNDKWIVTLNLKNASNWTEWSAMGRSWKGNPWSVRGEYKNWMYYEMAEGSNLTGAGNNTGTVTNIYHAPTSLKYGVQLGNKANLQDSNFGLSGWFYYKNRYNCWEQGDFNFNVSNCSDLAIPEETVITSDNCSISSYTLSQDSFGCDDLGENTIQVSVTDQSGNTTTKDVIVNVLGDKPTVTIDDFYAVKYQKKNTIFLGYAESIYLCPTVTGGTGFTYEWTDDSGNVISTEKLPKVSPKFTTTYTVTVTNSNGCTATDSIEVCVIDARSTKSNGHNYRGNSHHHGHNNDKVIICHHTRKHGQIKHKEISVSKNSVRAHLWHGDKLGSCNATCISEGDVVVTPNVEVSLYPNPSSGVFNVKVENLEKDATVYLYNIYGRIIQKRYIRARSGENKVVMGSYRLKQGAYVVKVITDGTVYTQTILIERSRY</sequence>
<organism evidence="6 7">
    <name type="scientific">Polaribacter pectinis</name>
    <dbReference type="NCBI Taxonomy" id="2738844"/>
    <lineage>
        <taxon>Bacteria</taxon>
        <taxon>Pseudomonadati</taxon>
        <taxon>Bacteroidota</taxon>
        <taxon>Flavobacteriia</taxon>
        <taxon>Flavobacteriales</taxon>
        <taxon>Flavobacteriaceae</taxon>
    </lineage>
</organism>
<dbReference type="RefSeq" id="WP_187483687.1">
    <property type="nucleotide sequence ID" value="NZ_CP060695.1"/>
</dbReference>
<dbReference type="SUPFAM" id="SSF49299">
    <property type="entry name" value="PKD domain"/>
    <property type="match status" value="1"/>
</dbReference>
<dbReference type="InterPro" id="IPR035986">
    <property type="entry name" value="PKD_dom_sf"/>
</dbReference>
<feature type="domain" description="HYR" evidence="4">
    <location>
        <begin position="484"/>
        <end position="565"/>
    </location>
</feature>
<evidence type="ECO:0000313" key="7">
    <source>
        <dbReference type="Proteomes" id="UP000515808"/>
    </source>
</evidence>
<dbReference type="InterPro" id="IPR003410">
    <property type="entry name" value="HYR_dom"/>
</dbReference>
<dbReference type="InterPro" id="IPR056573">
    <property type="entry name" value="Lectin_L-type_dom"/>
</dbReference>
<dbReference type="PROSITE" id="PS00307">
    <property type="entry name" value="LECTIN_LEGUME_BETA"/>
    <property type="match status" value="1"/>
</dbReference>
<name>A0A7G9LDW3_9FLAO</name>
<evidence type="ECO:0000256" key="2">
    <source>
        <dbReference type="ARBA" id="ARBA00022737"/>
    </source>
</evidence>
<dbReference type="Pfam" id="PF18483">
    <property type="entry name" value="Lectin_L-type_dom"/>
    <property type="match status" value="1"/>
</dbReference>
<dbReference type="PANTHER" id="PTHR44103">
    <property type="entry name" value="PROPROTEIN CONVERTASE P"/>
    <property type="match status" value="1"/>
</dbReference>
<gene>
    <name evidence="6" type="ORF">H9W90_06795</name>
</gene>
<dbReference type="GO" id="GO:0005975">
    <property type="term" value="P:carbohydrate metabolic process"/>
    <property type="evidence" value="ECO:0007669"/>
    <property type="project" value="UniProtKB-ARBA"/>
</dbReference>
<dbReference type="Gene3D" id="2.60.120.200">
    <property type="match status" value="1"/>
</dbReference>
<dbReference type="SUPFAM" id="SSF49899">
    <property type="entry name" value="Concanavalin A-like lectins/glucanases"/>
    <property type="match status" value="1"/>
</dbReference>
<keyword evidence="7" id="KW-1185">Reference proteome</keyword>
<reference evidence="6 7" key="1">
    <citation type="submission" date="2020-08" db="EMBL/GenBank/DDBJ databases">
        <title>Polaribacter sp. L12M9 isolated from gut of the Korean scallop.</title>
        <authorList>
            <person name="Jeong Y.S."/>
        </authorList>
    </citation>
    <scope>NUCLEOTIDE SEQUENCE [LARGE SCALE GENOMIC DNA]</scope>
    <source>
        <strain evidence="6 7">L12M9</strain>
    </source>
</reference>
<evidence type="ECO:0000256" key="1">
    <source>
        <dbReference type="ARBA" id="ARBA00022729"/>
    </source>
</evidence>
<keyword evidence="2" id="KW-0677">Repeat</keyword>
<evidence type="ECO:0000256" key="3">
    <source>
        <dbReference type="SAM" id="SignalP"/>
    </source>
</evidence>
<keyword evidence="1 3" id="KW-0732">Signal</keyword>
<evidence type="ECO:0000313" key="6">
    <source>
        <dbReference type="EMBL" id="QNM86812.1"/>
    </source>
</evidence>
<dbReference type="CDD" id="cd01951">
    <property type="entry name" value="lectin_L-type"/>
    <property type="match status" value="1"/>
</dbReference>
<dbReference type="Gene3D" id="2.60.40.10">
    <property type="entry name" value="Immunoglobulins"/>
    <property type="match status" value="4"/>
</dbReference>
<dbReference type="SUPFAM" id="SSF69318">
    <property type="entry name" value="Integrin alpha N-terminal domain"/>
    <property type="match status" value="1"/>
</dbReference>
<dbReference type="InterPro" id="IPR028994">
    <property type="entry name" value="Integrin_alpha_N"/>
</dbReference>
<dbReference type="Proteomes" id="UP000515808">
    <property type="component" value="Chromosome"/>
</dbReference>
<feature type="domain" description="Ig-like" evidence="5">
    <location>
        <begin position="633"/>
        <end position="716"/>
    </location>
</feature>
<dbReference type="InterPro" id="IPR026444">
    <property type="entry name" value="Secre_tail"/>
</dbReference>
<accession>A0A7G9LDW3</accession>
<dbReference type="Pfam" id="PF01833">
    <property type="entry name" value="TIG"/>
    <property type="match status" value="1"/>
</dbReference>
<dbReference type="EMBL" id="CP060695">
    <property type="protein sequence ID" value="QNM86812.1"/>
    <property type="molecule type" value="Genomic_DNA"/>
</dbReference>
<dbReference type="NCBIfam" id="TIGR04183">
    <property type="entry name" value="Por_Secre_tail"/>
    <property type="match status" value="1"/>
</dbReference>
<dbReference type="PANTHER" id="PTHR44103:SF1">
    <property type="entry name" value="PROPROTEIN CONVERTASE P"/>
    <property type="match status" value="1"/>
</dbReference>
<dbReference type="InterPro" id="IPR013517">
    <property type="entry name" value="FG-GAP"/>
</dbReference>
<dbReference type="InterPro" id="IPR022409">
    <property type="entry name" value="PKD/Chitinase_dom"/>
</dbReference>
<dbReference type="GO" id="GO:0004553">
    <property type="term" value="F:hydrolase activity, hydrolyzing O-glycosyl compounds"/>
    <property type="evidence" value="ECO:0007669"/>
    <property type="project" value="UniProtKB-ARBA"/>
</dbReference>
<dbReference type="Pfam" id="PF13517">
    <property type="entry name" value="FG-GAP_3"/>
    <property type="match status" value="3"/>
</dbReference>
<proteinExistence type="predicted"/>
<dbReference type="InterPro" id="IPR002909">
    <property type="entry name" value="IPT_dom"/>
</dbReference>
<dbReference type="KEGG" id="ppec:H9W90_06795"/>
<dbReference type="InterPro" id="IPR013320">
    <property type="entry name" value="ConA-like_dom_sf"/>
</dbReference>
<dbReference type="Pfam" id="PF18962">
    <property type="entry name" value="Por_Secre_tail"/>
    <property type="match status" value="1"/>
</dbReference>
<feature type="chain" id="PRO_5028911615" evidence="3">
    <location>
        <begin position="23"/>
        <end position="2488"/>
    </location>
</feature>
<evidence type="ECO:0000259" key="5">
    <source>
        <dbReference type="PROSITE" id="PS50835"/>
    </source>
</evidence>